<evidence type="ECO:0000313" key="4">
    <source>
        <dbReference type="Proteomes" id="UP001566132"/>
    </source>
</evidence>
<sequence>MNSAVLLQFLCIFSIVYAEPNRPVLLLKSTKRMHINKGPYGYRKHIIVKPCSNSQPVYAPNPALMAEAVAEAAHAFAQTQFSKQGILQRPIDLTKIPRQCSMNLADPVSVALAYKQAQISNLNEDKLFYGFRKLPDEIHRPVYEPPRNIFPEESLYTINGPVVELKPVEAAKKTVDNLSEEAAEELLDLAASEEASKMPSIKQPCLSDLGFVPTKSSSTKFIDIPTVIHENVDE</sequence>
<dbReference type="EMBL" id="JBDJPC010000005">
    <property type="protein sequence ID" value="KAL1502798.1"/>
    <property type="molecule type" value="Genomic_DNA"/>
</dbReference>
<keyword evidence="4" id="KW-1185">Reference proteome</keyword>
<keyword evidence="1" id="KW-0175">Coiled coil</keyword>
<reference evidence="3 4" key="1">
    <citation type="submission" date="2024-05" db="EMBL/GenBank/DDBJ databases">
        <title>Genetic variation in Jamaican populations of the coffee berry borer (Hypothenemus hampei).</title>
        <authorList>
            <person name="Errbii M."/>
            <person name="Myrie A."/>
        </authorList>
    </citation>
    <scope>NUCLEOTIDE SEQUENCE [LARGE SCALE GENOMIC DNA]</scope>
    <source>
        <strain evidence="3">JA-Hopewell-2020-01-JO</strain>
        <tissue evidence="3">Whole body</tissue>
    </source>
</reference>
<evidence type="ECO:0000313" key="3">
    <source>
        <dbReference type="EMBL" id="KAL1502798.1"/>
    </source>
</evidence>
<name>A0ABD1EVG6_HYPHA</name>
<feature type="coiled-coil region" evidence="1">
    <location>
        <begin position="168"/>
        <end position="195"/>
    </location>
</feature>
<proteinExistence type="predicted"/>
<dbReference type="AlphaFoldDB" id="A0ABD1EVG6"/>
<feature type="chain" id="PRO_5044758720" evidence="2">
    <location>
        <begin position="19"/>
        <end position="234"/>
    </location>
</feature>
<keyword evidence="2" id="KW-0732">Signal</keyword>
<organism evidence="3 4">
    <name type="scientific">Hypothenemus hampei</name>
    <name type="common">Coffee berry borer</name>
    <dbReference type="NCBI Taxonomy" id="57062"/>
    <lineage>
        <taxon>Eukaryota</taxon>
        <taxon>Metazoa</taxon>
        <taxon>Ecdysozoa</taxon>
        <taxon>Arthropoda</taxon>
        <taxon>Hexapoda</taxon>
        <taxon>Insecta</taxon>
        <taxon>Pterygota</taxon>
        <taxon>Neoptera</taxon>
        <taxon>Endopterygota</taxon>
        <taxon>Coleoptera</taxon>
        <taxon>Polyphaga</taxon>
        <taxon>Cucujiformia</taxon>
        <taxon>Curculionidae</taxon>
        <taxon>Scolytinae</taxon>
        <taxon>Hypothenemus</taxon>
    </lineage>
</organism>
<evidence type="ECO:0000256" key="1">
    <source>
        <dbReference type="SAM" id="Coils"/>
    </source>
</evidence>
<evidence type="ECO:0000256" key="2">
    <source>
        <dbReference type="SAM" id="SignalP"/>
    </source>
</evidence>
<feature type="signal peptide" evidence="2">
    <location>
        <begin position="1"/>
        <end position="18"/>
    </location>
</feature>
<protein>
    <submittedName>
        <fullName evidence="3">Uncharacterized protein</fullName>
    </submittedName>
</protein>
<accession>A0ABD1EVG6</accession>
<dbReference type="Proteomes" id="UP001566132">
    <property type="component" value="Unassembled WGS sequence"/>
</dbReference>
<comment type="caution">
    <text evidence="3">The sequence shown here is derived from an EMBL/GenBank/DDBJ whole genome shotgun (WGS) entry which is preliminary data.</text>
</comment>
<gene>
    <name evidence="3" type="ORF">ABEB36_007893</name>
</gene>